<feature type="coiled-coil region" evidence="2">
    <location>
        <begin position="28"/>
        <end position="119"/>
    </location>
</feature>
<dbReference type="EMBL" id="JAUSTP010000001">
    <property type="protein sequence ID" value="MDQ0188233.1"/>
    <property type="molecule type" value="Genomic_DNA"/>
</dbReference>
<sequence length="247" mass="26794">MDWLRRIRQSIDHGGKPEDPQRVADALLRDLADQLSAAEAALANQLATVADLRERARQANELAAKRKVQAVAAMNEGQEDLARKALAERLACEQRAREAERLADEAEDVSRQLHSHIEALRLEQLKLQAERDGLVARGGVAVLDRKLADVKSGLDARARSFEALADRTARLEAEAAAHREVAERAWTAAQTPSAPPDAGEAPRWSRGTTPTQAPSAEPGTPGHPASGQDLDAQLEALRRQLGKETDA</sequence>
<reference evidence="4 5" key="1">
    <citation type="submission" date="2023-07" db="EMBL/GenBank/DDBJ databases">
        <title>Genomic Encyclopedia of Type Strains, Phase IV (KMG-IV): sequencing the most valuable type-strain genomes for metagenomic binning, comparative biology and taxonomic classification.</title>
        <authorList>
            <person name="Goeker M."/>
        </authorList>
    </citation>
    <scope>NUCLEOTIDE SEQUENCE [LARGE SCALE GENOMIC DNA]</scope>
    <source>
        <strain evidence="4 5">DSM 4006</strain>
    </source>
</reference>
<dbReference type="RefSeq" id="WP_274455653.1">
    <property type="nucleotide sequence ID" value="NZ_CP067097.1"/>
</dbReference>
<feature type="compositionally biased region" description="Basic and acidic residues" evidence="3">
    <location>
        <begin position="236"/>
        <end position="247"/>
    </location>
</feature>
<evidence type="ECO:0000256" key="1">
    <source>
        <dbReference type="ARBA" id="ARBA00043985"/>
    </source>
</evidence>
<evidence type="ECO:0000313" key="5">
    <source>
        <dbReference type="Proteomes" id="UP001232973"/>
    </source>
</evidence>
<evidence type="ECO:0000256" key="3">
    <source>
        <dbReference type="SAM" id="MobiDB-lite"/>
    </source>
</evidence>
<dbReference type="PANTHER" id="PTHR31088:SF6">
    <property type="entry name" value="PHAGE SHOCK PROTEIN A"/>
    <property type="match status" value="1"/>
</dbReference>
<dbReference type="PANTHER" id="PTHR31088">
    <property type="entry name" value="MEMBRANE-ASSOCIATED PROTEIN VIPP1, CHLOROPLASTIC"/>
    <property type="match status" value="1"/>
</dbReference>
<evidence type="ECO:0000313" key="4">
    <source>
        <dbReference type="EMBL" id="MDQ0188233.1"/>
    </source>
</evidence>
<name>A0ABT9XD72_9BACL</name>
<protein>
    <submittedName>
        <fullName evidence="4">Phage shock protein A</fullName>
    </submittedName>
</protein>
<feature type="region of interest" description="Disordered" evidence="3">
    <location>
        <begin position="182"/>
        <end position="247"/>
    </location>
</feature>
<keyword evidence="2" id="KW-0175">Coiled coil</keyword>
<evidence type="ECO:0000256" key="2">
    <source>
        <dbReference type="SAM" id="Coils"/>
    </source>
</evidence>
<dbReference type="Pfam" id="PF04012">
    <property type="entry name" value="PspA_IM30"/>
    <property type="match status" value="1"/>
</dbReference>
<dbReference type="Proteomes" id="UP001232973">
    <property type="component" value="Unassembled WGS sequence"/>
</dbReference>
<gene>
    <name evidence="4" type="ORF">J2S03_000037</name>
</gene>
<accession>A0ABT9XD72</accession>
<keyword evidence="5" id="KW-1185">Reference proteome</keyword>
<comment type="similarity">
    <text evidence="1">Belongs to the PspA/Vipp/IM30 family.</text>
</comment>
<dbReference type="InterPro" id="IPR007157">
    <property type="entry name" value="PspA_VIPP1"/>
</dbReference>
<proteinExistence type="inferred from homology"/>
<comment type="caution">
    <text evidence="4">The sequence shown here is derived from an EMBL/GenBank/DDBJ whole genome shotgun (WGS) entry which is preliminary data.</text>
</comment>
<organism evidence="4 5">
    <name type="scientific">Alicyclobacillus cycloheptanicus</name>
    <dbReference type="NCBI Taxonomy" id="1457"/>
    <lineage>
        <taxon>Bacteria</taxon>
        <taxon>Bacillati</taxon>
        <taxon>Bacillota</taxon>
        <taxon>Bacilli</taxon>
        <taxon>Bacillales</taxon>
        <taxon>Alicyclobacillaceae</taxon>
        <taxon>Alicyclobacillus</taxon>
    </lineage>
</organism>